<gene>
    <name evidence="6" type="ORF">BWLFYP14_01725</name>
    <name evidence="4" type="ORF">ERS852478_00796</name>
    <name evidence="5" type="ORF">GT728_12545</name>
</gene>
<dbReference type="PANTHER" id="PTHR30461:SF23">
    <property type="entry name" value="DNA RECOMBINASE-RELATED"/>
    <property type="match status" value="1"/>
</dbReference>
<evidence type="ECO:0000259" key="3">
    <source>
        <dbReference type="PROSITE" id="PS51737"/>
    </source>
</evidence>
<name>A0A173YWT1_9FIRM</name>
<keyword evidence="1" id="KW-0175">Coiled coil</keyword>
<dbReference type="SMART" id="SM00857">
    <property type="entry name" value="Resolvase"/>
    <property type="match status" value="1"/>
</dbReference>
<evidence type="ECO:0000313" key="6">
    <source>
        <dbReference type="EMBL" id="VUX64875.1"/>
    </source>
</evidence>
<dbReference type="AlphaFoldDB" id="A0A173YWT1"/>
<dbReference type="InterPro" id="IPR025827">
    <property type="entry name" value="Zn_ribbon_recom_dom"/>
</dbReference>
<dbReference type="Proteomes" id="UP000366766">
    <property type="component" value="Unassembled WGS sequence"/>
</dbReference>
<feature type="domain" description="Resolvase/invertase-type recombinase catalytic" evidence="2">
    <location>
        <begin position="13"/>
        <end position="170"/>
    </location>
</feature>
<dbReference type="InterPro" id="IPR006119">
    <property type="entry name" value="Resolv_N"/>
</dbReference>
<dbReference type="Gene3D" id="3.90.1750.20">
    <property type="entry name" value="Putative Large Serine Recombinase, Chain B, Domain 2"/>
    <property type="match status" value="1"/>
</dbReference>
<dbReference type="Pfam" id="PF07508">
    <property type="entry name" value="Recombinase"/>
    <property type="match status" value="1"/>
</dbReference>
<dbReference type="InterPro" id="IPR036162">
    <property type="entry name" value="Resolvase-like_N_sf"/>
</dbReference>
<dbReference type="GO" id="GO:0003677">
    <property type="term" value="F:DNA binding"/>
    <property type="evidence" value="ECO:0007669"/>
    <property type="project" value="InterPro"/>
</dbReference>
<dbReference type="PROSITE" id="PS51737">
    <property type="entry name" value="RECOMBINASE_DNA_BIND"/>
    <property type="match status" value="1"/>
</dbReference>
<evidence type="ECO:0000313" key="4">
    <source>
        <dbReference type="EMBL" id="CUN68444.1"/>
    </source>
</evidence>
<accession>A0A173YWT1</accession>
<dbReference type="InterPro" id="IPR011109">
    <property type="entry name" value="DNA_bind_recombinase_dom"/>
</dbReference>
<feature type="domain" description="Recombinase" evidence="3">
    <location>
        <begin position="178"/>
        <end position="322"/>
    </location>
</feature>
<evidence type="ECO:0000313" key="5">
    <source>
        <dbReference type="EMBL" id="MZL34007.1"/>
    </source>
</evidence>
<dbReference type="Pfam" id="PF13408">
    <property type="entry name" value="Zn_ribbon_recom"/>
    <property type="match status" value="1"/>
</dbReference>
<dbReference type="PANTHER" id="PTHR30461">
    <property type="entry name" value="DNA-INVERTASE FROM LAMBDOID PROPHAGE"/>
    <property type="match status" value="1"/>
</dbReference>
<feature type="coiled-coil region" evidence="1">
    <location>
        <begin position="458"/>
        <end position="485"/>
    </location>
</feature>
<dbReference type="EMBL" id="CABHOF010000037">
    <property type="protein sequence ID" value="VUX64875.1"/>
    <property type="molecule type" value="Genomic_DNA"/>
</dbReference>
<evidence type="ECO:0000256" key="1">
    <source>
        <dbReference type="SAM" id="Coils"/>
    </source>
</evidence>
<dbReference type="Proteomes" id="UP000477285">
    <property type="component" value="Unassembled WGS sequence"/>
</dbReference>
<reference evidence="6 8" key="3">
    <citation type="submission" date="2019-07" db="EMBL/GenBank/DDBJ databases">
        <authorList>
            <person name="Chang H.-W."/>
            <person name="Raman A."/>
            <person name="Venkatesh S."/>
            <person name="Gehrig J."/>
        </authorList>
    </citation>
    <scope>NUCLEOTIDE SEQUENCE [LARGE SCALE GENOMIC DNA]</scope>
    <source>
        <strain evidence="6">Blautia_wexlerae_LFYP_14</strain>
    </source>
</reference>
<dbReference type="RefSeq" id="WP_055199804.1">
    <property type="nucleotide sequence ID" value="NZ_BTHH01000003.1"/>
</dbReference>
<reference evidence="4 7" key="1">
    <citation type="submission" date="2015-09" db="EMBL/GenBank/DDBJ databases">
        <authorList>
            <consortium name="Pathogen Informatics"/>
        </authorList>
    </citation>
    <scope>NUCLEOTIDE SEQUENCE [LARGE SCALE GENOMIC DNA]</scope>
    <source>
        <strain evidence="4 7">2789STDY5834863</strain>
    </source>
</reference>
<dbReference type="Proteomes" id="UP000095431">
    <property type="component" value="Unassembled WGS sequence"/>
</dbReference>
<organism evidence="4 7">
    <name type="scientific">Blautia wexlerae</name>
    <dbReference type="NCBI Taxonomy" id="418240"/>
    <lineage>
        <taxon>Bacteria</taxon>
        <taxon>Bacillati</taxon>
        <taxon>Bacillota</taxon>
        <taxon>Clostridia</taxon>
        <taxon>Lachnospirales</taxon>
        <taxon>Lachnospiraceae</taxon>
        <taxon>Blautia</taxon>
    </lineage>
</organism>
<dbReference type="eggNOG" id="COG1961">
    <property type="taxonomic scope" value="Bacteria"/>
</dbReference>
<reference evidence="5 9" key="2">
    <citation type="journal article" date="2019" name="Nat. Med.">
        <title>A library of human gut bacterial isolates paired with longitudinal multiomics data enables mechanistic microbiome research.</title>
        <authorList>
            <person name="Poyet M."/>
            <person name="Groussin M."/>
            <person name="Gibbons S.M."/>
            <person name="Avila-Pacheco J."/>
            <person name="Jiang X."/>
            <person name="Kearney S.M."/>
            <person name="Perrotta A.R."/>
            <person name="Berdy B."/>
            <person name="Zhao S."/>
            <person name="Lieberman T.D."/>
            <person name="Swanson P.K."/>
            <person name="Smith M."/>
            <person name="Roesemann S."/>
            <person name="Alexander J.E."/>
            <person name="Rich S.A."/>
            <person name="Livny J."/>
            <person name="Vlamakis H."/>
            <person name="Clish C."/>
            <person name="Bullock K."/>
            <person name="Deik A."/>
            <person name="Scott J."/>
            <person name="Pierce K.A."/>
            <person name="Xavier R.J."/>
            <person name="Alm E.J."/>
        </authorList>
    </citation>
    <scope>NUCLEOTIDE SEQUENCE [LARGE SCALE GENOMIC DNA]</scope>
    <source>
        <strain evidence="5 9">BIOML-A1</strain>
    </source>
</reference>
<evidence type="ECO:0000259" key="2">
    <source>
        <dbReference type="PROSITE" id="PS51736"/>
    </source>
</evidence>
<keyword evidence="8" id="KW-1185">Reference proteome</keyword>
<dbReference type="GO" id="GO:0000150">
    <property type="term" value="F:DNA strand exchange activity"/>
    <property type="evidence" value="ECO:0007669"/>
    <property type="project" value="InterPro"/>
</dbReference>
<dbReference type="SUPFAM" id="SSF53041">
    <property type="entry name" value="Resolvase-like"/>
    <property type="match status" value="1"/>
</dbReference>
<evidence type="ECO:0000313" key="8">
    <source>
        <dbReference type="Proteomes" id="UP000366766"/>
    </source>
</evidence>
<sequence length="557" mass="64930">MEQMQMNMPDMYDAALYLRLSKDDMEEGGAKSESNSIANQRELLRSFVKSQPDIQIFDIYVDDGYSGGNFDRPEFKRMTTDIEAGKVNCVIVKDLSRFGREYIEAGRWIEKTYPALNVRFISVTDQFDSKTADFSEKSFVVPIKNFVNESYCRDISGKVRSHQKIKREKGEFIGAFAPYGYCKDPENKNCLVIDSYAADIVRKIFSWKIDGFSLGAIAEKLNVRHVQSPKEYKKANGENYNSGFHSSDTPKWSAVQIKRILTNEVYIGNMVQGKQERISYKVKQRLDKPESEWVKVENTHPAIIRQNDFDVVQKLLQYDGRASKTSDSANFFSGFVFCGDCKTPMIRRVNQYKGKKKAFYICQTKNKGGDCTRHSISEEVLKRIVLKEIQAYTALFVDYQMIMEELCEMQVSYDQVIGYDTQISKLQEEYNRYYSLKASLGDDLKEGLISKEEFDDFRESYGRKCEELEQMIENQKKLVKQMFEGGVSATVQLEDWKKSLEIKELDRTLLALTVDKIYIYENKQIKIHIRYQDMIEKMKVIRRFYAEHRTECRKEVE</sequence>
<dbReference type="Pfam" id="PF00239">
    <property type="entry name" value="Resolvase"/>
    <property type="match status" value="1"/>
</dbReference>
<dbReference type="InterPro" id="IPR050639">
    <property type="entry name" value="SSR_resolvase"/>
</dbReference>
<evidence type="ECO:0000313" key="9">
    <source>
        <dbReference type="Proteomes" id="UP000477285"/>
    </source>
</evidence>
<dbReference type="EMBL" id="WWVQ01000030">
    <property type="protein sequence ID" value="MZL34007.1"/>
    <property type="molecule type" value="Genomic_DNA"/>
</dbReference>
<evidence type="ECO:0000313" key="7">
    <source>
        <dbReference type="Proteomes" id="UP000095431"/>
    </source>
</evidence>
<proteinExistence type="predicted"/>
<dbReference type="InterPro" id="IPR038109">
    <property type="entry name" value="DNA_bind_recomb_sf"/>
</dbReference>
<protein>
    <submittedName>
        <fullName evidence="4 5">Recombinase</fullName>
    </submittedName>
</protein>
<dbReference type="PROSITE" id="PS51736">
    <property type="entry name" value="RECOMBINASES_3"/>
    <property type="match status" value="1"/>
</dbReference>
<dbReference type="EMBL" id="CYZN01000004">
    <property type="protein sequence ID" value="CUN68444.1"/>
    <property type="molecule type" value="Genomic_DNA"/>
</dbReference>
<dbReference type="Gene3D" id="3.40.50.1390">
    <property type="entry name" value="Resolvase, N-terminal catalytic domain"/>
    <property type="match status" value="1"/>
</dbReference>